<proteinExistence type="predicted"/>
<feature type="region of interest" description="Disordered" evidence="1">
    <location>
        <begin position="180"/>
        <end position="212"/>
    </location>
</feature>
<sequence length="1172" mass="127512">MGDREDSPFEVTPSMGTLGTLTLCARKSGVDLQAFPIDAERITIGSDWDSDIRLYFPDVSKLHVEIILSNKIGDQSATMTVHGSAGVYFSPHGGSTVHCGPSTTVNLKSRDSFTIRKKMFRFQFCDLPTRQSAETIESPVVKTESLPTAPPLVGDTARATISSGEKVGRRNSHRLSLVPTGKTFTPYSPAKSRRHSTIGISQRSDGLVESSPTHVTQSIEEEEEENQDANASLVDVVEGEGGDTVYLEVKEDTSAKPIYERGFMTPQQRRKLAPRNTSAVPRTRQLPPTMGARAELQSQEPSAQTGPNEALPVPSPSSGSPAPRVTATVALSTPRGPASLRKSLLLRSARKVWETNRSPGVEGAIESGAVQVRRKSLSPRIGKGRKSSSPAQDTISEDEADEDTAQQNEPKQFEWVYEDGQEAVAVESDESMDSLEADVSLDVPEQILSFGDVQQAEAEEDEDMMEPTETVLDNVEAAYDAPSVAVTTELEGNDYQDEQEDLVGDDMLLPGTPAARRALDRFYTPQARRAGTGPRQSLSSIGKPASRFGRPSPGPSVPATTPRPQRTPGRLGKPSRGVKTPAPVEVDAQESLHTPTKKEKLQPGLAMIAEAIRRRQSLATPRALPLPPASFKDPVRDGFSLATPSHTHPALNVASPEVDTETRVIPSTPLNDVKARLAHFRRQSVQRAERRTTIGLQPPSTPAERPTINQSSSFTNVNPTRHWMAPPPETPVMQPIGGVSEVSSLETTPLAQLWTRPTVNLNDVLPQEHDESIEEGSSDVSSSEKENDVVPTQVRVPPTPSFVGLRTMLREPVQPKTPSFAGLREMFPPTPAVQPTPNLAGVKQLFAARTVPATPSFVGVRKMFTMPKEQVGTPALEGLDEMFGKEEWEEEEEQEEIEVREDDDNDLPVAAPKRSAPSRSKVAKKDTSSAPSRSRRAPTKVAVEQKKEIAASKEIEETTSVPSRSKTRRTTTEEPEVSVEPKPRSTSTRTKRTATAEAEVVVKPTRGSRSTRAQPKATTPVRPEEDDEEEEQEEFENRAPIKGRKVVVIQLPKSGKKALEETSDQFPQEEQVEKEKEKEKKSGHGHGHGRTTKSSTSTSATSRGKKSEEKEKTSAPSRSKRTTTTTTTTVGDKENKPEEPITKSRSKAKVDTAATTTGAGAGVGTRATRSRK</sequence>
<feature type="compositionally biased region" description="Polar residues" evidence="1">
    <location>
        <begin position="707"/>
        <end position="719"/>
    </location>
</feature>
<protein>
    <recommendedName>
        <fullName evidence="4">FHA domain-containing protein</fullName>
    </recommendedName>
</protein>
<dbReference type="InterPro" id="IPR008984">
    <property type="entry name" value="SMAD_FHA_dom_sf"/>
</dbReference>
<feature type="compositionally biased region" description="Basic and acidic residues" evidence="1">
    <location>
        <begin position="1071"/>
        <end position="1082"/>
    </location>
</feature>
<feature type="compositionally biased region" description="Low complexity" evidence="1">
    <location>
        <begin position="978"/>
        <end position="1005"/>
    </location>
</feature>
<feature type="region of interest" description="Disordered" evidence="1">
    <location>
        <begin position="769"/>
        <end position="798"/>
    </location>
</feature>
<feature type="compositionally biased region" description="Basic and acidic residues" evidence="1">
    <location>
        <begin position="943"/>
        <end position="956"/>
    </location>
</feature>
<feature type="compositionally biased region" description="Polar residues" evidence="1">
    <location>
        <begin position="296"/>
        <end position="307"/>
    </location>
</feature>
<keyword evidence="3" id="KW-1185">Reference proteome</keyword>
<feature type="compositionally biased region" description="Basic and acidic residues" evidence="1">
    <location>
        <begin position="1131"/>
        <end position="1142"/>
    </location>
</feature>
<feature type="compositionally biased region" description="Basic residues" evidence="1">
    <location>
        <begin position="373"/>
        <end position="386"/>
    </location>
</feature>
<evidence type="ECO:0000313" key="2">
    <source>
        <dbReference type="EMBL" id="ORY31915.1"/>
    </source>
</evidence>
<organism evidence="2 3">
    <name type="scientific">Naematelia encephala</name>
    <dbReference type="NCBI Taxonomy" id="71784"/>
    <lineage>
        <taxon>Eukaryota</taxon>
        <taxon>Fungi</taxon>
        <taxon>Dikarya</taxon>
        <taxon>Basidiomycota</taxon>
        <taxon>Agaricomycotina</taxon>
        <taxon>Tremellomycetes</taxon>
        <taxon>Tremellales</taxon>
        <taxon>Naemateliaceae</taxon>
        <taxon>Naematelia</taxon>
    </lineage>
</organism>
<feature type="region of interest" description="Disordered" evidence="1">
    <location>
        <begin position="258"/>
        <end position="324"/>
    </location>
</feature>
<feature type="region of interest" description="Disordered" evidence="1">
    <location>
        <begin position="695"/>
        <end position="719"/>
    </location>
</feature>
<name>A0A1Y2BCU8_9TREE</name>
<evidence type="ECO:0000313" key="3">
    <source>
        <dbReference type="Proteomes" id="UP000193986"/>
    </source>
</evidence>
<gene>
    <name evidence="2" type="ORF">BCR39DRAFT_597802</name>
</gene>
<feature type="region of interest" description="Disordered" evidence="1">
    <location>
        <begin position="517"/>
        <end position="599"/>
    </location>
</feature>
<feature type="compositionally biased region" description="Polar residues" evidence="1">
    <location>
        <begin position="1007"/>
        <end position="1017"/>
    </location>
</feature>
<reference evidence="2 3" key="1">
    <citation type="submission" date="2016-07" db="EMBL/GenBank/DDBJ databases">
        <title>Pervasive Adenine N6-methylation of Active Genes in Fungi.</title>
        <authorList>
            <consortium name="DOE Joint Genome Institute"/>
            <person name="Mondo S.J."/>
            <person name="Dannebaum R.O."/>
            <person name="Kuo R.C."/>
            <person name="Labutti K."/>
            <person name="Haridas S."/>
            <person name="Kuo A."/>
            <person name="Salamov A."/>
            <person name="Ahrendt S.R."/>
            <person name="Lipzen A."/>
            <person name="Sullivan W."/>
            <person name="Andreopoulos W.B."/>
            <person name="Clum A."/>
            <person name="Lindquist E."/>
            <person name="Daum C."/>
            <person name="Ramamoorthy G.K."/>
            <person name="Gryganskyi A."/>
            <person name="Culley D."/>
            <person name="Magnuson J.K."/>
            <person name="James T.Y."/>
            <person name="O'Malley M.A."/>
            <person name="Stajich J.E."/>
            <person name="Spatafora J.W."/>
            <person name="Visel A."/>
            <person name="Grigoriev I.V."/>
        </authorList>
    </citation>
    <scope>NUCLEOTIDE SEQUENCE [LARGE SCALE GENOMIC DNA]</scope>
    <source>
        <strain evidence="2 3">68-887.2</strain>
    </source>
</reference>
<dbReference type="OrthoDB" id="6288785at2759"/>
<feature type="region of interest" description="Disordered" evidence="1">
    <location>
        <begin position="869"/>
        <end position="1172"/>
    </location>
</feature>
<feature type="compositionally biased region" description="Low complexity" evidence="1">
    <location>
        <begin position="1092"/>
        <end position="1102"/>
    </location>
</feature>
<dbReference type="STRING" id="71784.A0A1Y2BCU8"/>
<dbReference type="Gene3D" id="2.60.200.20">
    <property type="match status" value="1"/>
</dbReference>
<feature type="region of interest" description="Disordered" evidence="1">
    <location>
        <begin position="373"/>
        <end position="415"/>
    </location>
</feature>
<evidence type="ECO:0000256" key="1">
    <source>
        <dbReference type="SAM" id="MobiDB-lite"/>
    </source>
</evidence>
<dbReference type="SUPFAM" id="SSF49879">
    <property type="entry name" value="SMAD/FHA domain"/>
    <property type="match status" value="1"/>
</dbReference>
<dbReference type="AlphaFoldDB" id="A0A1Y2BCU8"/>
<dbReference type="EMBL" id="MCFC01000012">
    <property type="protein sequence ID" value="ORY31915.1"/>
    <property type="molecule type" value="Genomic_DNA"/>
</dbReference>
<feature type="compositionally biased region" description="Acidic residues" evidence="1">
    <location>
        <begin position="1024"/>
        <end position="1034"/>
    </location>
</feature>
<accession>A0A1Y2BCU8</accession>
<comment type="caution">
    <text evidence="2">The sequence shown here is derived from an EMBL/GenBank/DDBJ whole genome shotgun (WGS) entry which is preliminary data.</text>
</comment>
<feature type="compositionally biased region" description="Polar residues" evidence="1">
    <location>
        <begin position="198"/>
        <end position="212"/>
    </location>
</feature>
<feature type="compositionally biased region" description="Acidic residues" evidence="1">
    <location>
        <begin position="887"/>
        <end position="906"/>
    </location>
</feature>
<feature type="compositionally biased region" description="Acidic residues" evidence="1">
    <location>
        <begin position="395"/>
        <end position="404"/>
    </location>
</feature>
<dbReference type="Proteomes" id="UP000193986">
    <property type="component" value="Unassembled WGS sequence"/>
</dbReference>
<evidence type="ECO:0008006" key="4">
    <source>
        <dbReference type="Google" id="ProtNLM"/>
    </source>
</evidence>
<dbReference type="InParanoid" id="A0A1Y2BCU8"/>